<evidence type="ECO:0000259" key="2">
    <source>
        <dbReference type="Pfam" id="PF04149"/>
    </source>
</evidence>
<feature type="domain" description="DUF397" evidence="2">
    <location>
        <begin position="76"/>
        <end position="108"/>
    </location>
</feature>
<comment type="caution">
    <text evidence="3">The sequence shown here is derived from an EMBL/GenBank/DDBJ whole genome shotgun (WGS) entry which is preliminary data.</text>
</comment>
<feature type="region of interest" description="Disordered" evidence="1">
    <location>
        <begin position="73"/>
        <end position="121"/>
    </location>
</feature>
<sequence length="121" mass="12595">MTVRPGARMAAAGTDLPPDAGHGDGLGDGNALVTRRMSADMARRGDVRSGPAHGAAVFSTAMSLRVVSTLQRPNSTSTYSNPDGGQCIEVSDDLPGLTPVRDSKAPHTLPFRCPYSGRFSP</sequence>
<keyword evidence="4" id="KW-1185">Reference proteome</keyword>
<organism evidence="3 4">
    <name type="scientific">Streptomyces tubercidicus</name>
    <dbReference type="NCBI Taxonomy" id="47759"/>
    <lineage>
        <taxon>Bacteria</taxon>
        <taxon>Bacillati</taxon>
        <taxon>Actinomycetota</taxon>
        <taxon>Actinomycetes</taxon>
        <taxon>Kitasatosporales</taxon>
        <taxon>Streptomycetaceae</taxon>
        <taxon>Streptomyces</taxon>
    </lineage>
</organism>
<dbReference type="AlphaFoldDB" id="A0A640UUN4"/>
<feature type="region of interest" description="Disordered" evidence="1">
    <location>
        <begin position="1"/>
        <end position="32"/>
    </location>
</feature>
<dbReference type="Proteomes" id="UP000431826">
    <property type="component" value="Unassembled WGS sequence"/>
</dbReference>
<dbReference type="Pfam" id="PF04149">
    <property type="entry name" value="DUF397"/>
    <property type="match status" value="1"/>
</dbReference>
<dbReference type="EMBL" id="BLIR01000001">
    <property type="protein sequence ID" value="GFE38085.1"/>
    <property type="molecule type" value="Genomic_DNA"/>
</dbReference>
<evidence type="ECO:0000256" key="1">
    <source>
        <dbReference type="SAM" id="MobiDB-lite"/>
    </source>
</evidence>
<dbReference type="InterPro" id="IPR007278">
    <property type="entry name" value="DUF397"/>
</dbReference>
<protein>
    <recommendedName>
        <fullName evidence="2">DUF397 domain-containing protein</fullName>
    </recommendedName>
</protein>
<evidence type="ECO:0000313" key="3">
    <source>
        <dbReference type="EMBL" id="GFE38085.1"/>
    </source>
</evidence>
<evidence type="ECO:0000313" key="4">
    <source>
        <dbReference type="Proteomes" id="UP000431826"/>
    </source>
</evidence>
<accession>A0A640UUN4</accession>
<reference evidence="3 4" key="1">
    <citation type="submission" date="2019-12" db="EMBL/GenBank/DDBJ databases">
        <title>Whole genome shotgun sequence of Streptomyces tubercidicus NBRC 13090.</title>
        <authorList>
            <person name="Ichikawa N."/>
            <person name="Kimura A."/>
            <person name="Kitahashi Y."/>
            <person name="Komaki H."/>
            <person name="Tamura T."/>
        </authorList>
    </citation>
    <scope>NUCLEOTIDE SEQUENCE [LARGE SCALE GENOMIC DNA]</scope>
    <source>
        <strain evidence="3 4">NBRC 13090</strain>
    </source>
</reference>
<proteinExistence type="predicted"/>
<gene>
    <name evidence="3" type="ORF">Stube_27580</name>
</gene>
<name>A0A640UUN4_9ACTN</name>
<feature type="compositionally biased region" description="Polar residues" evidence="1">
    <location>
        <begin position="73"/>
        <end position="83"/>
    </location>
</feature>